<dbReference type="STRING" id="56646.A0A2L2TWE4"/>
<evidence type="ECO:0008006" key="3">
    <source>
        <dbReference type="Google" id="ProtNLM"/>
    </source>
</evidence>
<dbReference type="PANTHER" id="PTHR42034:SF1">
    <property type="entry name" value="CONDENSATION DOMAIN-CONTAINING PROTEIN"/>
    <property type="match status" value="1"/>
</dbReference>
<keyword evidence="2" id="KW-1185">Reference proteome</keyword>
<name>A0A2L2TWE4_9HYPO</name>
<protein>
    <recommendedName>
        <fullName evidence="3">Condensation domain-containing protein</fullName>
    </recommendedName>
</protein>
<evidence type="ECO:0000313" key="2">
    <source>
        <dbReference type="Proteomes" id="UP000245910"/>
    </source>
</evidence>
<reference evidence="2" key="1">
    <citation type="submission" date="2014-10" db="EMBL/GenBank/DDBJ databases">
        <authorList>
            <person name="King R."/>
        </authorList>
    </citation>
    <scope>NUCLEOTIDE SEQUENCE [LARGE SCALE GENOMIC DNA]</scope>
    <source>
        <strain evidence="2">A3/5</strain>
    </source>
</reference>
<dbReference type="EMBL" id="LN649231">
    <property type="protein sequence ID" value="CEI70267.1"/>
    <property type="molecule type" value="Genomic_DNA"/>
</dbReference>
<dbReference type="PANTHER" id="PTHR42034">
    <property type="entry name" value="CHROMOSOME 7, WHOLE GENOME SHOTGUN SEQUENCE-RELATED"/>
    <property type="match status" value="1"/>
</dbReference>
<dbReference type="Proteomes" id="UP000245910">
    <property type="component" value="Chromosome III"/>
</dbReference>
<accession>A0A2L2TWE4</accession>
<dbReference type="Gene3D" id="3.30.559.10">
    <property type="entry name" value="Chloramphenicol acetyltransferase-like domain"/>
    <property type="match status" value="1"/>
</dbReference>
<dbReference type="InterPro" id="IPR023213">
    <property type="entry name" value="CAT-like_dom_sf"/>
</dbReference>
<dbReference type="Gene3D" id="3.30.559.30">
    <property type="entry name" value="Nonribosomal peptide synthetase, condensation domain"/>
    <property type="match status" value="1"/>
</dbReference>
<proteinExistence type="predicted"/>
<dbReference type="AlphaFoldDB" id="A0A2L2TWE4"/>
<evidence type="ECO:0000313" key="1">
    <source>
        <dbReference type="EMBL" id="CEI70267.1"/>
    </source>
</evidence>
<organism evidence="1 2">
    <name type="scientific">Fusarium venenatum</name>
    <dbReference type="NCBI Taxonomy" id="56646"/>
    <lineage>
        <taxon>Eukaryota</taxon>
        <taxon>Fungi</taxon>
        <taxon>Dikarya</taxon>
        <taxon>Ascomycota</taxon>
        <taxon>Pezizomycotina</taxon>
        <taxon>Sordariomycetes</taxon>
        <taxon>Hypocreomycetidae</taxon>
        <taxon>Hypocreales</taxon>
        <taxon>Nectriaceae</taxon>
        <taxon>Fusarium</taxon>
    </lineage>
</organism>
<sequence length="367" mass="41895">MVWRQVSDTQWERPLDGLEAFFVVTANMSASLCDGREHYTLFASLNLQINSHDVESDLRHAWKQLRHEQPQIATTIQDMKRVYAITDEHGLNRWLTETFIVSDALNAEEMQKVTQPIKQTTLCYVPKSSEHVIRGRHYTIGCTGMGLLCHSFLNALAHPDEDITFGDEPVRLAPIMEEVLGFSEPSAQAREKGEELLELGSAPSGNCQNAELVFSPERTDLLVKACHRKGTTVTSAIHAAYVSTLMEYADTDSEKYRYTSMNQFNLRPYLPSPYNSKFLKAPAPKDALVSSLGIVENFINREYAYNIKVKGFKFGADIVLGMSILFFYTFQGRLRLVYSFNDGFEKAEDIKIYSERMERRLIEEFRL</sequence>